<feature type="transmembrane region" description="Helical" evidence="3">
    <location>
        <begin position="384"/>
        <end position="405"/>
    </location>
</feature>
<dbReference type="Pfam" id="PF13432">
    <property type="entry name" value="TPR_16"/>
    <property type="match status" value="2"/>
</dbReference>
<keyword evidence="2" id="KW-0802">TPR repeat</keyword>
<keyword evidence="5" id="KW-1185">Reference proteome</keyword>
<accession>A0ABQ4G072</accession>
<feature type="transmembrane region" description="Helical" evidence="3">
    <location>
        <begin position="356"/>
        <end position="378"/>
    </location>
</feature>
<protein>
    <recommendedName>
        <fullName evidence="6">Tetratricopeptide repeat protein</fullName>
    </recommendedName>
</protein>
<gene>
    <name evidence="4" type="ORF">Mco01_33680</name>
</gene>
<sequence length="410" mass="44203">MTADTHEGRAGPQEAVQRARALLRLRRPEAAERELRGLLARHPQHMTAHALLAFALSARGLDGEALSEAREAVRLAPAHYFSHLALALVLMHAGRLREAVDAGREALALDHGQVDVWRLVARAHLGLEEWRPAADAAREGLAVDPQDAELTALLADALCGLEEGREALTAAAEAVRLDPGSTLSHLVRGRALLLFGDAGEAAREFREVLRLDPGIDRARELLVLALKRRNPVYRLATGLARRFRGSPWLVVLLPVAPWLIAVVVLIALLHWAMWVSEALVTLRLSRGTYTRLLLRTGEPRSALFCLWLLVSGVALLVLGVVMGESPTGAAGAATMALVTPVQEAAHAGSRLRRRIVGGWATALALVVPLSLTLSARAAARPDTVVTVLLLTMYAALASVWVAALVRRLAR</sequence>
<keyword evidence="1" id="KW-0677">Repeat</keyword>
<keyword evidence="3" id="KW-0812">Transmembrane</keyword>
<evidence type="ECO:0000256" key="1">
    <source>
        <dbReference type="ARBA" id="ARBA00022737"/>
    </source>
</evidence>
<evidence type="ECO:0000313" key="4">
    <source>
        <dbReference type="EMBL" id="GIH40368.1"/>
    </source>
</evidence>
<dbReference type="Gene3D" id="1.25.40.10">
    <property type="entry name" value="Tetratricopeptide repeat domain"/>
    <property type="match status" value="2"/>
</dbReference>
<dbReference type="PANTHER" id="PTHR45586">
    <property type="entry name" value="TPR REPEAT-CONTAINING PROTEIN PA4667"/>
    <property type="match status" value="1"/>
</dbReference>
<keyword evidence="3" id="KW-0472">Membrane</keyword>
<dbReference type="InterPro" id="IPR051012">
    <property type="entry name" value="CellSynth/LPSAsmb/PSIAsmb"/>
</dbReference>
<dbReference type="EMBL" id="BOOC01000013">
    <property type="protein sequence ID" value="GIH40368.1"/>
    <property type="molecule type" value="Genomic_DNA"/>
</dbReference>
<comment type="caution">
    <text evidence="4">The sequence shown here is derived from an EMBL/GenBank/DDBJ whole genome shotgun (WGS) entry which is preliminary data.</text>
</comment>
<name>A0ABQ4G072_9ACTN</name>
<feature type="transmembrane region" description="Helical" evidence="3">
    <location>
        <begin position="248"/>
        <end position="274"/>
    </location>
</feature>
<dbReference type="PANTHER" id="PTHR45586:SF1">
    <property type="entry name" value="LIPOPOLYSACCHARIDE ASSEMBLY PROTEIN B"/>
    <property type="match status" value="1"/>
</dbReference>
<evidence type="ECO:0000256" key="2">
    <source>
        <dbReference type="ARBA" id="ARBA00022803"/>
    </source>
</evidence>
<proteinExistence type="predicted"/>
<evidence type="ECO:0008006" key="6">
    <source>
        <dbReference type="Google" id="ProtNLM"/>
    </source>
</evidence>
<dbReference type="InterPro" id="IPR019734">
    <property type="entry name" value="TPR_rpt"/>
</dbReference>
<evidence type="ECO:0000256" key="3">
    <source>
        <dbReference type="SAM" id="Phobius"/>
    </source>
</evidence>
<dbReference type="SMART" id="SM00028">
    <property type="entry name" value="TPR"/>
    <property type="match status" value="5"/>
</dbReference>
<keyword evidence="3" id="KW-1133">Transmembrane helix</keyword>
<dbReference type="InterPro" id="IPR011990">
    <property type="entry name" value="TPR-like_helical_dom_sf"/>
</dbReference>
<dbReference type="RefSeq" id="WP_204057780.1">
    <property type="nucleotide sequence ID" value="NZ_BAAAGP010000008.1"/>
</dbReference>
<reference evidence="4 5" key="1">
    <citation type="submission" date="2021-01" db="EMBL/GenBank/DDBJ databases">
        <title>Whole genome shotgun sequence of Microbispora corallina NBRC 16416.</title>
        <authorList>
            <person name="Komaki H."/>
            <person name="Tamura T."/>
        </authorList>
    </citation>
    <scope>NUCLEOTIDE SEQUENCE [LARGE SCALE GENOMIC DNA]</scope>
    <source>
        <strain evidence="4 5">NBRC 16416</strain>
    </source>
</reference>
<dbReference type="Proteomes" id="UP000603904">
    <property type="component" value="Unassembled WGS sequence"/>
</dbReference>
<feature type="transmembrane region" description="Helical" evidence="3">
    <location>
        <begin position="301"/>
        <end position="321"/>
    </location>
</feature>
<organism evidence="4 5">
    <name type="scientific">Microbispora corallina</name>
    <dbReference type="NCBI Taxonomy" id="83302"/>
    <lineage>
        <taxon>Bacteria</taxon>
        <taxon>Bacillati</taxon>
        <taxon>Actinomycetota</taxon>
        <taxon>Actinomycetes</taxon>
        <taxon>Streptosporangiales</taxon>
        <taxon>Streptosporangiaceae</taxon>
        <taxon>Microbispora</taxon>
    </lineage>
</organism>
<dbReference type="SUPFAM" id="SSF48452">
    <property type="entry name" value="TPR-like"/>
    <property type="match status" value="1"/>
</dbReference>
<evidence type="ECO:0000313" key="5">
    <source>
        <dbReference type="Proteomes" id="UP000603904"/>
    </source>
</evidence>